<name>A0AA88YH60_PINIB</name>
<gene>
    <name evidence="1" type="ORF">FSP39_004931</name>
</gene>
<dbReference type="Proteomes" id="UP001186944">
    <property type="component" value="Unassembled WGS sequence"/>
</dbReference>
<dbReference type="GO" id="GO:0005506">
    <property type="term" value="F:iron ion binding"/>
    <property type="evidence" value="ECO:0007669"/>
    <property type="project" value="InterPro"/>
</dbReference>
<dbReference type="InterPro" id="IPR037165">
    <property type="entry name" value="AldOxase/xan_DH_Mopterin-bd_sf"/>
</dbReference>
<evidence type="ECO:0000313" key="1">
    <source>
        <dbReference type="EMBL" id="KAK3101621.1"/>
    </source>
</evidence>
<protein>
    <submittedName>
        <fullName evidence="1">Uncharacterized protein</fullName>
    </submittedName>
</protein>
<dbReference type="AlphaFoldDB" id="A0AA88YH60"/>
<dbReference type="PANTHER" id="PTHR45444:SF3">
    <property type="entry name" value="XANTHINE DEHYDROGENASE"/>
    <property type="match status" value="1"/>
</dbReference>
<organism evidence="1 2">
    <name type="scientific">Pinctada imbricata</name>
    <name type="common">Atlantic pearl-oyster</name>
    <name type="synonym">Pinctada martensii</name>
    <dbReference type="NCBI Taxonomy" id="66713"/>
    <lineage>
        <taxon>Eukaryota</taxon>
        <taxon>Metazoa</taxon>
        <taxon>Spiralia</taxon>
        <taxon>Lophotrochozoa</taxon>
        <taxon>Mollusca</taxon>
        <taxon>Bivalvia</taxon>
        <taxon>Autobranchia</taxon>
        <taxon>Pteriomorphia</taxon>
        <taxon>Pterioida</taxon>
        <taxon>Pterioidea</taxon>
        <taxon>Pteriidae</taxon>
        <taxon>Pinctada</taxon>
    </lineage>
</organism>
<comment type="caution">
    <text evidence="1">The sequence shown here is derived from an EMBL/GenBank/DDBJ whole genome shotgun (WGS) entry which is preliminary data.</text>
</comment>
<dbReference type="EMBL" id="VSWD01000005">
    <property type="protein sequence ID" value="KAK3101621.1"/>
    <property type="molecule type" value="Genomic_DNA"/>
</dbReference>
<accession>A0AA88YH60</accession>
<reference evidence="1" key="1">
    <citation type="submission" date="2019-08" db="EMBL/GenBank/DDBJ databases">
        <title>The improved chromosome-level genome for the pearl oyster Pinctada fucata martensii using PacBio sequencing and Hi-C.</title>
        <authorList>
            <person name="Zheng Z."/>
        </authorList>
    </citation>
    <scope>NUCLEOTIDE SEQUENCE</scope>
    <source>
        <strain evidence="1">ZZ-2019</strain>
        <tissue evidence="1">Adductor muscle</tissue>
    </source>
</reference>
<dbReference type="PANTHER" id="PTHR45444">
    <property type="entry name" value="XANTHINE DEHYDROGENASE"/>
    <property type="match status" value="1"/>
</dbReference>
<evidence type="ECO:0000313" key="2">
    <source>
        <dbReference type="Proteomes" id="UP001186944"/>
    </source>
</evidence>
<keyword evidence="2" id="KW-1185">Reference proteome</keyword>
<dbReference type="InterPro" id="IPR016208">
    <property type="entry name" value="Ald_Oxase/xanthine_DH-like"/>
</dbReference>
<proteinExistence type="predicted"/>
<dbReference type="SUPFAM" id="SSF56003">
    <property type="entry name" value="Molybdenum cofactor-binding domain"/>
    <property type="match status" value="1"/>
</dbReference>
<dbReference type="GO" id="GO:0016491">
    <property type="term" value="F:oxidoreductase activity"/>
    <property type="evidence" value="ECO:0007669"/>
    <property type="project" value="InterPro"/>
</dbReference>
<dbReference type="Gene3D" id="3.30.365.10">
    <property type="entry name" value="Aldehyde oxidase/xanthine dehydrogenase, molybdopterin binding domain"/>
    <property type="match status" value="1"/>
</dbReference>
<sequence>MMYEYFCICFSHLPQKDGLRDGVYAANCENCGHFFKFRAKTGLASSITLSVNGQKYTEDHFGAISAAGAVKVTYTDQQPPILTLEEGIKQKSFFPGVGEEITVGDAEAYYCPNWHVIPHAVKTNTPLNTACRAPACGEPPLCMSCSALFAVKHAIEAVRKDLKQDTFFALNAPATVEKVQQLCMVDPSQFVI</sequence>